<dbReference type="OrthoDB" id="2304600at2759"/>
<organism evidence="1 2">
    <name type="scientific">Liparis tanakae</name>
    <name type="common">Tanaka's snailfish</name>
    <dbReference type="NCBI Taxonomy" id="230148"/>
    <lineage>
        <taxon>Eukaryota</taxon>
        <taxon>Metazoa</taxon>
        <taxon>Chordata</taxon>
        <taxon>Craniata</taxon>
        <taxon>Vertebrata</taxon>
        <taxon>Euteleostomi</taxon>
        <taxon>Actinopterygii</taxon>
        <taxon>Neopterygii</taxon>
        <taxon>Teleostei</taxon>
        <taxon>Neoteleostei</taxon>
        <taxon>Acanthomorphata</taxon>
        <taxon>Eupercaria</taxon>
        <taxon>Perciformes</taxon>
        <taxon>Cottioidei</taxon>
        <taxon>Cottales</taxon>
        <taxon>Liparidae</taxon>
        <taxon>Liparis</taxon>
    </lineage>
</organism>
<gene>
    <name evidence="1" type="ORF">EYF80_056700</name>
</gene>
<dbReference type="EMBL" id="SRLO01002347">
    <property type="protein sequence ID" value="TNN33138.1"/>
    <property type="molecule type" value="Genomic_DNA"/>
</dbReference>
<proteinExistence type="predicted"/>
<keyword evidence="2" id="KW-1185">Reference proteome</keyword>
<dbReference type="Proteomes" id="UP000314294">
    <property type="component" value="Unassembled WGS sequence"/>
</dbReference>
<evidence type="ECO:0000313" key="2">
    <source>
        <dbReference type="Proteomes" id="UP000314294"/>
    </source>
</evidence>
<reference evidence="1 2" key="1">
    <citation type="submission" date="2019-03" db="EMBL/GenBank/DDBJ databases">
        <title>First draft genome of Liparis tanakae, snailfish: a comprehensive survey of snailfish specific genes.</title>
        <authorList>
            <person name="Kim W."/>
            <person name="Song I."/>
            <person name="Jeong J.-H."/>
            <person name="Kim D."/>
            <person name="Kim S."/>
            <person name="Ryu S."/>
            <person name="Song J.Y."/>
            <person name="Lee S.K."/>
        </authorList>
    </citation>
    <scope>NUCLEOTIDE SEQUENCE [LARGE SCALE GENOMIC DNA]</scope>
    <source>
        <tissue evidence="1">Muscle</tissue>
    </source>
</reference>
<sequence length="61" mass="6778">MTPTAPVAVLSSLVKEHTSVRLVRRKVVLTLLISTVQLRLVVSVWEWDSAFSGMMAAARRL</sequence>
<accession>A0A4Z2EWG2</accession>
<comment type="caution">
    <text evidence="1">The sequence shown here is derived from an EMBL/GenBank/DDBJ whole genome shotgun (WGS) entry which is preliminary data.</text>
</comment>
<name>A0A4Z2EWG2_9TELE</name>
<protein>
    <submittedName>
        <fullName evidence="1">Uncharacterized protein</fullName>
    </submittedName>
</protein>
<dbReference type="AlphaFoldDB" id="A0A4Z2EWG2"/>
<evidence type="ECO:0000313" key="1">
    <source>
        <dbReference type="EMBL" id="TNN33138.1"/>
    </source>
</evidence>